<dbReference type="EMBL" id="DS027059">
    <property type="protein sequence ID" value="EAW07775.1"/>
    <property type="molecule type" value="Genomic_DNA"/>
</dbReference>
<dbReference type="GeneID" id="4701596"/>
<evidence type="ECO:0000256" key="1">
    <source>
        <dbReference type="SAM" id="MobiDB-lite"/>
    </source>
</evidence>
<dbReference type="FunFam" id="1.20.58.2130:FF:000001">
    <property type="entry name" value="Uncharacterized protein"/>
    <property type="match status" value="1"/>
</dbReference>
<dbReference type="STRING" id="344612.A1CQ54"/>
<sequence>MASRGSSGVLETLSSASLNRIHDLSSSHPPLKKRKTYHAAAGELSRQTISIRAHAAALSDEPYLLEPIAVVPRSRVPFSWLDSPAASSQLQSGSLFVANVPVLEDGLQDRTEPCVLAVRLLSDGDLYIIERVKRGIYALSKLVRGVDEGDIFVAVKGWNPSACAQNGSCELPVGAGHGAEWWELARIDDPTADTPVPKRARFDVSLVFDQASVDVVGGGAKLASMDSRMHSMAPPSLALDLSCSSDVAVPFVLNGPQDNDGDVFGDIVARDDTQATEPPLSPQELLDAMRDQYLQALYISKTSVAYFAKGPLARCRAAFQPIESSSTSTGDLAGYYREAILAAKKMDLKYRETLPSTIRDVLLSISEDELKQARKRKSKKKKLGKNGLYPEEEGFVRKWWKDRVLTDNGFPAAESSREAELKKHVADLRLRETQLQVLLILETLALEATVTEEPKSSDTADQPLDAPKTKLKKKSQDLDVLLELHLDRLCIWHAVSTGDSVMADSARSFDSETGRKVESDAVRDFCTEVIIPFYASRLPDRCKVITRKLGVSGISPITKQSHTKKTSRGEAGKPVERSSTQRNPRRSLQRVLTDQQTASQKRQPSLGRSNTVPSQLDAKRESVEPLLPMLSTSVRGGIQKAKRAENREVDLNAVTRQHEAKLRKVQMLMEQKKELDAAINALRKPNRELVAKDIAEDADKRTSSGSSRKPKNPVRNPFGQGVQVMATPRGHRKKDALPALPRSLVRPSVSKNGSSPFGDPQVVPASVTRPSFLSKASAPGSLALPFDTNQHDHGAVQETPSRRPAPSMVLMDATEASPGIAKNLFRVPQRPEPRSTDSDIAPSTPVSRCIFSNPLPPAELKPSTVMETPPRPPSVPAFLMGTGPPASPAAILTTPVKGAAARLAVPTVSAVPVTPEKSIYAQLGWDEDELA</sequence>
<dbReference type="PANTHER" id="PTHR28067:SF1">
    <property type="entry name" value="DNA REPLICATION REGULATOR SLD3"/>
    <property type="match status" value="1"/>
</dbReference>
<keyword evidence="4" id="KW-1185">Reference proteome</keyword>
<dbReference type="OMA" id="IYEQLGW"/>
<dbReference type="RefSeq" id="XP_001269201.1">
    <property type="nucleotide sequence ID" value="XM_001269200.1"/>
</dbReference>
<organism evidence="3 4">
    <name type="scientific">Aspergillus clavatus (strain ATCC 1007 / CBS 513.65 / DSM 816 / NCTC 3887 / NRRL 1 / QM 1276 / 107)</name>
    <dbReference type="NCBI Taxonomy" id="344612"/>
    <lineage>
        <taxon>Eukaryota</taxon>
        <taxon>Fungi</taxon>
        <taxon>Dikarya</taxon>
        <taxon>Ascomycota</taxon>
        <taxon>Pezizomycotina</taxon>
        <taxon>Eurotiomycetes</taxon>
        <taxon>Eurotiomycetidae</taxon>
        <taxon>Eurotiales</taxon>
        <taxon>Aspergillaceae</taxon>
        <taxon>Aspergillus</taxon>
        <taxon>Aspergillus subgen. Fumigati</taxon>
    </lineage>
</organism>
<dbReference type="InterPro" id="IPR013948">
    <property type="entry name" value="DNA_replication_reg_Sld3_C"/>
</dbReference>
<dbReference type="InterPro" id="IPR042511">
    <property type="entry name" value="Sld3"/>
</dbReference>
<reference evidence="3 4" key="1">
    <citation type="journal article" date="2008" name="PLoS Genet.">
        <title>Genomic islands in the pathogenic filamentous fungus Aspergillus fumigatus.</title>
        <authorList>
            <person name="Fedorova N.D."/>
            <person name="Khaldi N."/>
            <person name="Joardar V.S."/>
            <person name="Maiti R."/>
            <person name="Amedeo P."/>
            <person name="Anderson M.J."/>
            <person name="Crabtree J."/>
            <person name="Silva J.C."/>
            <person name="Badger J.H."/>
            <person name="Albarraq A."/>
            <person name="Angiuoli S."/>
            <person name="Bussey H."/>
            <person name="Bowyer P."/>
            <person name="Cotty P.J."/>
            <person name="Dyer P.S."/>
            <person name="Egan A."/>
            <person name="Galens K."/>
            <person name="Fraser-Liggett C.M."/>
            <person name="Haas B.J."/>
            <person name="Inman J.M."/>
            <person name="Kent R."/>
            <person name="Lemieux S."/>
            <person name="Malavazi I."/>
            <person name="Orvis J."/>
            <person name="Roemer T."/>
            <person name="Ronning C.M."/>
            <person name="Sundaram J.P."/>
            <person name="Sutton G."/>
            <person name="Turner G."/>
            <person name="Venter J.C."/>
            <person name="White O.R."/>
            <person name="Whitty B.R."/>
            <person name="Youngman P."/>
            <person name="Wolfe K.H."/>
            <person name="Goldman G.H."/>
            <person name="Wortman J.R."/>
            <person name="Jiang B."/>
            <person name="Denning D.W."/>
            <person name="Nierman W.C."/>
        </authorList>
    </citation>
    <scope>NUCLEOTIDE SEQUENCE [LARGE SCALE GENOMIC DNA]</scope>
    <source>
        <strain evidence="4">ATCC 1007 / CBS 513.65 / DSM 816 / NCTC 3887 / NRRL 1</strain>
    </source>
</reference>
<dbReference type="GO" id="GO:0031261">
    <property type="term" value="C:DNA replication preinitiation complex"/>
    <property type="evidence" value="ECO:0007669"/>
    <property type="project" value="TreeGrafter"/>
</dbReference>
<evidence type="ECO:0000313" key="4">
    <source>
        <dbReference type="Proteomes" id="UP000006701"/>
    </source>
</evidence>
<evidence type="ECO:0000259" key="2">
    <source>
        <dbReference type="Pfam" id="PF08639"/>
    </source>
</evidence>
<dbReference type="HOGENOM" id="CLU_006240_2_0_1"/>
<feature type="region of interest" description="Disordered" evidence="1">
    <location>
        <begin position="556"/>
        <end position="624"/>
    </location>
</feature>
<gene>
    <name evidence="3" type="ORF">ACLA_024910</name>
</gene>
<feature type="compositionally biased region" description="Basic and acidic residues" evidence="1">
    <location>
        <begin position="567"/>
        <end position="576"/>
    </location>
</feature>
<name>A1CQ54_ASPCL</name>
<dbReference type="eggNOG" id="ENOG502S01X">
    <property type="taxonomic scope" value="Eukaryota"/>
</dbReference>
<dbReference type="Proteomes" id="UP000006701">
    <property type="component" value="Unassembled WGS sequence"/>
</dbReference>
<feature type="domain" description="DNA replication regulator Sld3 C-terminal" evidence="2">
    <location>
        <begin position="284"/>
        <end position="802"/>
    </location>
</feature>
<dbReference type="OrthoDB" id="15567at2759"/>
<dbReference type="KEGG" id="act:ACLA_024910"/>
<dbReference type="Pfam" id="PF08639">
    <property type="entry name" value="Sld3_STD"/>
    <property type="match status" value="1"/>
</dbReference>
<feature type="compositionally biased region" description="Polar residues" evidence="1">
    <location>
        <begin position="590"/>
        <end position="614"/>
    </location>
</feature>
<dbReference type="Gene3D" id="1.20.58.2130">
    <property type="match status" value="1"/>
</dbReference>
<dbReference type="PANTHER" id="PTHR28067">
    <property type="entry name" value="DNA REPLICATION REGULATOR SLD3"/>
    <property type="match status" value="1"/>
</dbReference>
<feature type="compositionally biased region" description="Basic and acidic residues" evidence="1">
    <location>
        <begin position="690"/>
        <end position="702"/>
    </location>
</feature>
<evidence type="ECO:0000313" key="3">
    <source>
        <dbReference type="EMBL" id="EAW07775.1"/>
    </source>
</evidence>
<feature type="region of interest" description="Disordered" evidence="1">
    <location>
        <begin position="451"/>
        <end position="470"/>
    </location>
</feature>
<dbReference type="GO" id="GO:0006270">
    <property type="term" value="P:DNA replication initiation"/>
    <property type="evidence" value="ECO:0007669"/>
    <property type="project" value="InterPro"/>
</dbReference>
<proteinExistence type="predicted"/>
<dbReference type="VEuPathDB" id="FungiDB:ACLA_024910"/>
<dbReference type="AlphaFoldDB" id="A1CQ54"/>
<feature type="region of interest" description="Disordered" evidence="1">
    <location>
        <begin position="690"/>
        <end position="763"/>
    </location>
</feature>
<accession>A1CQ54</accession>
<protein>
    <recommendedName>
        <fullName evidence="2">DNA replication regulator Sld3 C-terminal domain-containing protein</fullName>
    </recommendedName>
</protein>
<feature type="region of interest" description="Disordered" evidence="1">
    <location>
        <begin position="829"/>
        <end position="854"/>
    </location>
</feature>